<sequence length="244" mass="26322">MAKVSVIVPGAGAGERFGGKENKIFARIKAQPMFLRTLEAFSGRDDVCQTLLVCSPADLPEIKDRYGGHLGFMGVAVVEGGPTRTQSVRNALAKVSNEADLVCVHDAARPCLAKPWIDAVFTEAVKTGAAILALPIHGTIKKVSDAAVIDETLPREQFNNIWEAQTPQVFAKSVLMRAYEAGKDATDDASLVEAIGHPVSIVPGDPRNIKVTTPQDLDFAAAVINTLPKPKEKRPFHPFQEAEW</sequence>
<evidence type="ECO:0000256" key="2">
    <source>
        <dbReference type="ARBA" id="ARBA00009789"/>
    </source>
</evidence>
<evidence type="ECO:0000256" key="4">
    <source>
        <dbReference type="ARBA" id="ARBA00022679"/>
    </source>
</evidence>
<protein>
    <recommendedName>
        <fullName evidence="3">2-C-methyl-D-erythritol 4-phosphate cytidylyltransferase</fullName>
        <ecNumber evidence="3">2.7.7.60</ecNumber>
    </recommendedName>
</protein>
<evidence type="ECO:0000256" key="1">
    <source>
        <dbReference type="ARBA" id="ARBA00004787"/>
    </source>
</evidence>
<dbReference type="EMBL" id="LAZR01038762">
    <property type="protein sequence ID" value="KKL18717.1"/>
    <property type="molecule type" value="Genomic_DNA"/>
</dbReference>
<dbReference type="EC" id="2.7.7.60" evidence="3"/>
<dbReference type="PROSITE" id="PS01295">
    <property type="entry name" value="ISPD"/>
    <property type="match status" value="1"/>
</dbReference>
<evidence type="ECO:0000256" key="6">
    <source>
        <dbReference type="ARBA" id="ARBA00023229"/>
    </source>
</evidence>
<evidence type="ECO:0000256" key="5">
    <source>
        <dbReference type="ARBA" id="ARBA00022695"/>
    </source>
</evidence>
<dbReference type="NCBIfam" id="TIGR00453">
    <property type="entry name" value="ispD"/>
    <property type="match status" value="1"/>
</dbReference>
<dbReference type="PANTHER" id="PTHR32125">
    <property type="entry name" value="2-C-METHYL-D-ERYTHRITOL 4-PHOSPHATE CYTIDYLYLTRANSFERASE, CHLOROPLASTIC"/>
    <property type="match status" value="1"/>
</dbReference>
<dbReference type="InterPro" id="IPR034683">
    <property type="entry name" value="IspD/TarI"/>
</dbReference>
<dbReference type="GO" id="GO:0050518">
    <property type="term" value="F:2-C-methyl-D-erythritol 4-phosphate cytidylyltransferase activity"/>
    <property type="evidence" value="ECO:0007669"/>
    <property type="project" value="UniProtKB-EC"/>
</dbReference>
<proteinExistence type="inferred from homology"/>
<dbReference type="CDD" id="cd02516">
    <property type="entry name" value="CDP-ME_synthetase"/>
    <property type="match status" value="1"/>
</dbReference>
<dbReference type="InterPro" id="IPR050088">
    <property type="entry name" value="IspD/TarI_cytidylyltransf_bact"/>
</dbReference>
<dbReference type="Pfam" id="PF01128">
    <property type="entry name" value="IspD"/>
    <property type="match status" value="1"/>
</dbReference>
<dbReference type="AlphaFoldDB" id="A0A0F9BXT1"/>
<accession>A0A0F9BXT1</accession>
<dbReference type="GO" id="GO:0019288">
    <property type="term" value="P:isopentenyl diphosphate biosynthetic process, methylerythritol 4-phosphate pathway"/>
    <property type="evidence" value="ECO:0007669"/>
    <property type="project" value="UniProtKB-UniPathway"/>
</dbReference>
<keyword evidence="5" id="KW-0548">Nucleotidyltransferase</keyword>
<comment type="pathway">
    <text evidence="1">Isoprenoid biosynthesis; isopentenyl diphosphate biosynthesis via DXP pathway; isopentenyl diphosphate from 1-deoxy-D-xylulose 5-phosphate: step 2/6.</text>
</comment>
<dbReference type="PANTHER" id="PTHR32125:SF4">
    <property type="entry name" value="2-C-METHYL-D-ERYTHRITOL 4-PHOSPHATE CYTIDYLYLTRANSFERASE, CHLOROPLASTIC"/>
    <property type="match status" value="1"/>
</dbReference>
<dbReference type="InterPro" id="IPR001228">
    <property type="entry name" value="IspD"/>
</dbReference>
<organism evidence="7">
    <name type="scientific">marine sediment metagenome</name>
    <dbReference type="NCBI Taxonomy" id="412755"/>
    <lineage>
        <taxon>unclassified sequences</taxon>
        <taxon>metagenomes</taxon>
        <taxon>ecological metagenomes</taxon>
    </lineage>
</organism>
<dbReference type="InterPro" id="IPR018294">
    <property type="entry name" value="ISPD_synthase_CS"/>
</dbReference>
<dbReference type="UniPathway" id="UPA00056">
    <property type="reaction ID" value="UER00093"/>
</dbReference>
<dbReference type="HAMAP" id="MF_00108">
    <property type="entry name" value="IspD"/>
    <property type="match status" value="1"/>
</dbReference>
<name>A0A0F9BXT1_9ZZZZ</name>
<evidence type="ECO:0000313" key="7">
    <source>
        <dbReference type="EMBL" id="KKL18717.1"/>
    </source>
</evidence>
<dbReference type="InterPro" id="IPR029044">
    <property type="entry name" value="Nucleotide-diphossugar_trans"/>
</dbReference>
<dbReference type="Gene3D" id="3.90.550.10">
    <property type="entry name" value="Spore Coat Polysaccharide Biosynthesis Protein SpsA, Chain A"/>
    <property type="match status" value="1"/>
</dbReference>
<dbReference type="SUPFAM" id="SSF53448">
    <property type="entry name" value="Nucleotide-diphospho-sugar transferases"/>
    <property type="match status" value="1"/>
</dbReference>
<gene>
    <name evidence="7" type="ORF">LCGC14_2472720</name>
</gene>
<dbReference type="FunFam" id="3.90.550.10:FF:000003">
    <property type="entry name" value="2-C-methyl-D-erythritol 4-phosphate cytidylyltransferase"/>
    <property type="match status" value="1"/>
</dbReference>
<comment type="similarity">
    <text evidence="2">Belongs to the IspD/TarI cytidylyltransferase family. IspD subfamily.</text>
</comment>
<reference evidence="7" key="1">
    <citation type="journal article" date="2015" name="Nature">
        <title>Complex archaea that bridge the gap between prokaryotes and eukaryotes.</title>
        <authorList>
            <person name="Spang A."/>
            <person name="Saw J.H."/>
            <person name="Jorgensen S.L."/>
            <person name="Zaremba-Niedzwiedzka K."/>
            <person name="Martijn J."/>
            <person name="Lind A.E."/>
            <person name="van Eijk R."/>
            <person name="Schleper C."/>
            <person name="Guy L."/>
            <person name="Ettema T.J."/>
        </authorList>
    </citation>
    <scope>NUCLEOTIDE SEQUENCE</scope>
</reference>
<comment type="caution">
    <text evidence="7">The sequence shown here is derived from an EMBL/GenBank/DDBJ whole genome shotgun (WGS) entry which is preliminary data.</text>
</comment>
<keyword evidence="6" id="KW-0414">Isoprene biosynthesis</keyword>
<evidence type="ECO:0000256" key="3">
    <source>
        <dbReference type="ARBA" id="ARBA00012526"/>
    </source>
</evidence>
<keyword evidence="4" id="KW-0808">Transferase</keyword>